<sequence>MWIKNGFSTIIFMISMFTEKFKIEFTLLRQALCFLQIFILN</sequence>
<evidence type="ECO:0000313" key="1">
    <source>
        <dbReference type="EMBL" id="AJB41154.1"/>
    </source>
</evidence>
<dbReference type="STRING" id="697581.TCARB_0076"/>
<evidence type="ECO:0000313" key="2">
    <source>
        <dbReference type="Proteomes" id="UP000266720"/>
    </source>
</evidence>
<dbReference type="AlphaFoldDB" id="A0A3G1A775"/>
<reference evidence="2" key="1">
    <citation type="book" date="2010" name="EXTREMOPHILES" publisher="0:0-0">
        <title>Complete genome sequences of ten hyperthermophilic archaea reveal their metabolic capabilities and possible ecological roles.</title>
        <editorList>
            <person name="?"/>
        </editorList>
        <authorList>
            <person name="Ravin N.V."/>
            <person name="Mardanov A.V."/>
            <person name="Bonch-Osmolovskaya E.A."/>
            <person name="Skryabin K.G."/>
        </authorList>
    </citation>
    <scope>NUCLEOTIDE SEQUENCE [LARGE SCALE GENOMIC DNA]</scope>
    <source>
        <strain evidence="2">1505</strain>
    </source>
</reference>
<dbReference type="KEGG" id="tcb:TCARB_0076"/>
<organism evidence="1 2">
    <name type="scientific">Thermofilum adornatum 1505</name>
    <dbReference type="NCBI Taxonomy" id="697581"/>
    <lineage>
        <taxon>Archaea</taxon>
        <taxon>Thermoproteota</taxon>
        <taxon>Thermoprotei</taxon>
        <taxon>Thermofilales</taxon>
        <taxon>Thermofilaceae</taxon>
        <taxon>Thermofilum</taxon>
    </lineage>
</organism>
<name>A0A3G1A775_9CREN</name>
<dbReference type="Proteomes" id="UP000266720">
    <property type="component" value="Chromosome"/>
</dbReference>
<proteinExistence type="predicted"/>
<protein>
    <submittedName>
        <fullName evidence="1">Uncharacterized protein</fullName>
    </submittedName>
</protein>
<dbReference type="EMBL" id="CP007493">
    <property type="protein sequence ID" value="AJB41154.1"/>
    <property type="molecule type" value="Genomic_DNA"/>
</dbReference>
<accession>A0A3G1A775</accession>
<gene>
    <name evidence="1" type="ORF">TCARB_0076</name>
</gene>